<evidence type="ECO:0000313" key="1">
    <source>
        <dbReference type="EMBL" id="KAK7132722.1"/>
    </source>
</evidence>
<gene>
    <name evidence="1" type="ORF">R3I93_019073</name>
</gene>
<organism evidence="1 2">
    <name type="scientific">Phoxinus phoxinus</name>
    <name type="common">Eurasian minnow</name>
    <dbReference type="NCBI Taxonomy" id="58324"/>
    <lineage>
        <taxon>Eukaryota</taxon>
        <taxon>Metazoa</taxon>
        <taxon>Chordata</taxon>
        <taxon>Craniata</taxon>
        <taxon>Vertebrata</taxon>
        <taxon>Euteleostomi</taxon>
        <taxon>Actinopterygii</taxon>
        <taxon>Neopterygii</taxon>
        <taxon>Teleostei</taxon>
        <taxon>Ostariophysi</taxon>
        <taxon>Cypriniformes</taxon>
        <taxon>Leuciscidae</taxon>
        <taxon>Phoxininae</taxon>
        <taxon>Phoxinus</taxon>
    </lineage>
</organism>
<keyword evidence="2" id="KW-1185">Reference proteome</keyword>
<dbReference type="EMBL" id="JAYKXH010000020">
    <property type="protein sequence ID" value="KAK7132722.1"/>
    <property type="molecule type" value="Genomic_DNA"/>
</dbReference>
<name>A0AAN9GXX7_9TELE</name>
<reference evidence="1 2" key="1">
    <citation type="submission" date="2024-02" db="EMBL/GenBank/DDBJ databases">
        <title>Chromosome-level genome assembly of the Eurasian Minnow (Phoxinus phoxinus).</title>
        <authorList>
            <person name="Oriowo T.O."/>
            <person name="Martin S."/>
            <person name="Stange M."/>
            <person name="Chrysostomakis Y."/>
            <person name="Brown T."/>
            <person name="Winkler S."/>
            <person name="Kukowka S."/>
            <person name="Myers E.W."/>
            <person name="Bohne A."/>
        </authorList>
    </citation>
    <scope>NUCLEOTIDE SEQUENCE [LARGE SCALE GENOMIC DNA]</scope>
    <source>
        <strain evidence="1">ZFMK-TIS-60720</strain>
        <tissue evidence="1">Whole Organism</tissue>
    </source>
</reference>
<proteinExistence type="predicted"/>
<accession>A0AAN9GXX7</accession>
<comment type="caution">
    <text evidence="1">The sequence shown here is derived from an EMBL/GenBank/DDBJ whole genome shotgun (WGS) entry which is preliminary data.</text>
</comment>
<dbReference type="AlphaFoldDB" id="A0AAN9GXX7"/>
<evidence type="ECO:0000313" key="2">
    <source>
        <dbReference type="Proteomes" id="UP001364617"/>
    </source>
</evidence>
<dbReference type="Proteomes" id="UP001364617">
    <property type="component" value="Unassembled WGS sequence"/>
</dbReference>
<sequence length="77" mass="8901">MSSQQFDRTADNVIIQNKTTCKGSTRPGFTLKEERDRVFCHLIFVFLERRALFSLSDLKTHRNHAAIILILTAPREP</sequence>
<protein>
    <submittedName>
        <fullName evidence="1">Uncharacterized protein</fullName>
    </submittedName>
</protein>